<name>A0AAJ7SHW0_9ACAR</name>
<dbReference type="KEGG" id="goe:100900430"/>
<sequence length="128" mass="14141">MGFEYDVTMVSSYDTLYPCENITNGSGAGFWTTTGTYPQCLVITLKETTHVKSLELFSCNVKGLRIEGSASESEALNFEEITQQEIPPGNLQKTTVSDINGDFKHLKFDILSGHEHFASIHDLTVMNG</sequence>
<organism evidence="1 2">
    <name type="scientific">Galendromus occidentalis</name>
    <name type="common">western predatory mite</name>
    <dbReference type="NCBI Taxonomy" id="34638"/>
    <lineage>
        <taxon>Eukaryota</taxon>
        <taxon>Metazoa</taxon>
        <taxon>Ecdysozoa</taxon>
        <taxon>Arthropoda</taxon>
        <taxon>Chelicerata</taxon>
        <taxon>Arachnida</taxon>
        <taxon>Acari</taxon>
        <taxon>Parasitiformes</taxon>
        <taxon>Mesostigmata</taxon>
        <taxon>Gamasina</taxon>
        <taxon>Phytoseioidea</taxon>
        <taxon>Phytoseiidae</taxon>
        <taxon>Typhlodrominae</taxon>
        <taxon>Galendromus</taxon>
    </lineage>
</organism>
<dbReference type="GeneID" id="100900430"/>
<dbReference type="InterPro" id="IPR033558">
    <property type="entry name" value="IFT25"/>
</dbReference>
<dbReference type="Gene3D" id="2.60.120.260">
    <property type="entry name" value="Galactose-binding domain-like"/>
    <property type="match status" value="1"/>
</dbReference>
<evidence type="ECO:0000313" key="1">
    <source>
        <dbReference type="Proteomes" id="UP000694867"/>
    </source>
</evidence>
<protein>
    <submittedName>
        <fullName evidence="2">Intraflagellar transport protein 25 homolog</fullName>
    </submittedName>
</protein>
<dbReference type="AlphaFoldDB" id="A0AAJ7SHW0"/>
<keyword evidence="1" id="KW-1185">Reference proteome</keyword>
<dbReference type="Proteomes" id="UP000694867">
    <property type="component" value="Unplaced"/>
</dbReference>
<dbReference type="SUPFAM" id="SSF49785">
    <property type="entry name" value="Galactose-binding domain-like"/>
    <property type="match status" value="1"/>
</dbReference>
<gene>
    <name evidence="2" type="primary">LOC100900430</name>
</gene>
<evidence type="ECO:0000313" key="2">
    <source>
        <dbReference type="RefSeq" id="XP_028969077.1"/>
    </source>
</evidence>
<proteinExistence type="predicted"/>
<dbReference type="PANTHER" id="PTHR33906:SF1">
    <property type="entry name" value="INTRAFLAGELLAR TRANSPORT PROTEIN 25 HOMOLOG"/>
    <property type="match status" value="1"/>
</dbReference>
<accession>A0AAJ7SHW0</accession>
<dbReference type="InterPro" id="IPR008979">
    <property type="entry name" value="Galactose-bd-like_sf"/>
</dbReference>
<dbReference type="GO" id="GO:0005929">
    <property type="term" value="C:cilium"/>
    <property type="evidence" value="ECO:0007669"/>
    <property type="project" value="TreeGrafter"/>
</dbReference>
<dbReference type="RefSeq" id="XP_028969077.1">
    <property type="nucleotide sequence ID" value="XM_029113244.1"/>
</dbReference>
<dbReference type="GO" id="GO:0030992">
    <property type="term" value="C:intraciliary transport particle B"/>
    <property type="evidence" value="ECO:0007669"/>
    <property type="project" value="InterPro"/>
</dbReference>
<reference evidence="2" key="1">
    <citation type="submission" date="2025-08" db="UniProtKB">
        <authorList>
            <consortium name="RefSeq"/>
        </authorList>
    </citation>
    <scope>IDENTIFICATION</scope>
</reference>
<dbReference type="PANTHER" id="PTHR33906">
    <property type="entry name" value="INTRAFLAGELLAR TRANSPORT PROTEIN 25 HOMOLOG"/>
    <property type="match status" value="1"/>
</dbReference>
<dbReference type="GO" id="GO:0042073">
    <property type="term" value="P:intraciliary transport"/>
    <property type="evidence" value="ECO:0007669"/>
    <property type="project" value="InterPro"/>
</dbReference>